<name>A0A428RYS2_9HYPO</name>
<dbReference type="EMBL" id="NKCL01000097">
    <property type="protein sequence ID" value="RSL82635.1"/>
    <property type="molecule type" value="Genomic_DNA"/>
</dbReference>
<organism evidence="1 2">
    <name type="scientific">Fusarium floridanum</name>
    <dbReference type="NCBI Taxonomy" id="1325733"/>
    <lineage>
        <taxon>Eukaryota</taxon>
        <taxon>Fungi</taxon>
        <taxon>Dikarya</taxon>
        <taxon>Ascomycota</taxon>
        <taxon>Pezizomycotina</taxon>
        <taxon>Sordariomycetes</taxon>
        <taxon>Hypocreomycetidae</taxon>
        <taxon>Hypocreales</taxon>
        <taxon>Nectriaceae</taxon>
        <taxon>Fusarium</taxon>
        <taxon>Fusarium solani species complex</taxon>
    </lineage>
</organism>
<protein>
    <submittedName>
        <fullName evidence="1">Uncharacterized protein</fullName>
    </submittedName>
</protein>
<sequence length="85" mass="9665">MFASNNSGKKPLTLVLGFEYAPLDADWTNTTFDFTDLPASVQGPWDHPPYLILGFCRFMCFIGNKLRYLKEMIWPNDDDGAIMLA</sequence>
<evidence type="ECO:0000313" key="1">
    <source>
        <dbReference type="EMBL" id="RSL82635.1"/>
    </source>
</evidence>
<reference evidence="1 2" key="1">
    <citation type="submission" date="2017-06" db="EMBL/GenBank/DDBJ databases">
        <title>Comparative genomic analysis of Ambrosia Fusariam Clade fungi.</title>
        <authorList>
            <person name="Stajich J.E."/>
            <person name="Carrillo J."/>
            <person name="Kijimoto T."/>
            <person name="Eskalen A."/>
            <person name="O'Donnell K."/>
            <person name="Kasson M."/>
        </authorList>
    </citation>
    <scope>NUCLEOTIDE SEQUENCE [LARGE SCALE GENOMIC DNA]</scope>
    <source>
        <strain evidence="1 2">NRRL62606</strain>
    </source>
</reference>
<keyword evidence="2" id="KW-1185">Reference proteome</keyword>
<dbReference type="Proteomes" id="UP000287972">
    <property type="component" value="Unassembled WGS sequence"/>
</dbReference>
<comment type="caution">
    <text evidence="1">The sequence shown here is derived from an EMBL/GenBank/DDBJ whole genome shotgun (WGS) entry which is preliminary data.</text>
</comment>
<evidence type="ECO:0000313" key="2">
    <source>
        <dbReference type="Proteomes" id="UP000287972"/>
    </source>
</evidence>
<dbReference type="AlphaFoldDB" id="A0A428RYS2"/>
<gene>
    <name evidence="1" type="ORF">CEP51_005021</name>
</gene>
<proteinExistence type="predicted"/>
<accession>A0A428RYS2</accession>